<dbReference type="Proteomes" id="UP001596540">
    <property type="component" value="Unassembled WGS sequence"/>
</dbReference>
<accession>A0ABW2KDN4</accession>
<dbReference type="Pfam" id="PF12502">
    <property type="entry name" value="DUF3710"/>
    <property type="match status" value="1"/>
</dbReference>
<evidence type="ECO:0000313" key="2">
    <source>
        <dbReference type="EMBL" id="MFC7327370.1"/>
    </source>
</evidence>
<comment type="caution">
    <text evidence="2">The sequence shown here is derived from an EMBL/GenBank/DDBJ whole genome shotgun (WGS) entry which is preliminary data.</text>
</comment>
<feature type="region of interest" description="Disordered" evidence="1">
    <location>
        <begin position="1"/>
        <end position="55"/>
    </location>
</feature>
<dbReference type="InterPro" id="IPR022183">
    <property type="entry name" value="DUF3710"/>
</dbReference>
<feature type="region of interest" description="Disordered" evidence="1">
    <location>
        <begin position="213"/>
        <end position="253"/>
    </location>
</feature>
<feature type="compositionally biased region" description="Low complexity" evidence="1">
    <location>
        <begin position="216"/>
        <end position="229"/>
    </location>
</feature>
<protein>
    <submittedName>
        <fullName evidence="2">DUF3710 domain-containing protein</fullName>
    </submittedName>
</protein>
<evidence type="ECO:0000256" key="1">
    <source>
        <dbReference type="SAM" id="MobiDB-lite"/>
    </source>
</evidence>
<reference evidence="3" key="1">
    <citation type="journal article" date="2019" name="Int. J. Syst. Evol. Microbiol.">
        <title>The Global Catalogue of Microorganisms (GCM) 10K type strain sequencing project: providing services to taxonomists for standard genome sequencing and annotation.</title>
        <authorList>
            <consortium name="The Broad Institute Genomics Platform"/>
            <consortium name="The Broad Institute Genome Sequencing Center for Infectious Disease"/>
            <person name="Wu L."/>
            <person name="Ma J."/>
        </authorList>
    </citation>
    <scope>NUCLEOTIDE SEQUENCE [LARGE SCALE GENOMIC DNA]</scope>
    <source>
        <strain evidence="3">CGMCC 4.7382</strain>
    </source>
</reference>
<proteinExistence type="predicted"/>
<evidence type="ECO:0000313" key="3">
    <source>
        <dbReference type="Proteomes" id="UP001596540"/>
    </source>
</evidence>
<organism evidence="2 3">
    <name type="scientific">Marinactinospora rubrisoli</name>
    <dbReference type="NCBI Taxonomy" id="2715399"/>
    <lineage>
        <taxon>Bacteria</taxon>
        <taxon>Bacillati</taxon>
        <taxon>Actinomycetota</taxon>
        <taxon>Actinomycetes</taxon>
        <taxon>Streptosporangiales</taxon>
        <taxon>Nocardiopsidaceae</taxon>
        <taxon>Marinactinospora</taxon>
    </lineage>
</organism>
<keyword evidence="3" id="KW-1185">Reference proteome</keyword>
<dbReference type="EMBL" id="JBHTBH010000002">
    <property type="protein sequence ID" value="MFC7327370.1"/>
    <property type="molecule type" value="Genomic_DNA"/>
</dbReference>
<feature type="compositionally biased region" description="Low complexity" evidence="1">
    <location>
        <begin position="12"/>
        <end position="24"/>
    </location>
</feature>
<sequence length="253" mass="26868">MFGRRHKKRDSNGAANGAAGDLAGVVERPGTVAEPNKPEDRFRAQGPWDASEDAPETQRVDLGGLLVPVGPDIEVQVNVAKPHNRVIGVTVVNGKTALQIQPFAAPKTSGLWDEVRAEISAEITQSGGKVEDFEGTFGPELRAIIPVPGKKTEQGHQLGQPARFIGVDGPRWFLRGVIRGEGATQPAVAARIEEIFQNIVVVRGEMPIPPRELLELKLPPQARPTATPAARREQPPAPAATGEPGADDPAAAD</sequence>
<dbReference type="RefSeq" id="WP_379869626.1">
    <property type="nucleotide sequence ID" value="NZ_JBHTBH010000002.1"/>
</dbReference>
<feature type="compositionally biased region" description="Low complexity" evidence="1">
    <location>
        <begin position="239"/>
        <end position="253"/>
    </location>
</feature>
<gene>
    <name evidence="2" type="ORF">ACFQRF_06405</name>
</gene>
<name>A0ABW2KDN4_9ACTN</name>